<reference evidence="1 2" key="1">
    <citation type="submission" date="2019-12" db="EMBL/GenBank/DDBJ databases">
        <authorList>
            <person name="Alioto T."/>
            <person name="Alioto T."/>
            <person name="Gomez Garrido J."/>
        </authorList>
    </citation>
    <scope>NUCLEOTIDE SEQUENCE [LARGE SCALE GENOMIC DNA]</scope>
</reference>
<sequence length="131" mass="15237">MRPDRMWSGEELFWRSTRGMDQYELRQWPKLEQSTCPWNVIALIVAVARALDMYRYLRALGACLQAPHSIHLEIRTKESDICASQWASKPVRLKDADWHDPLRSAMPIDLYLLRSLSASILVGTRMMVNYA</sequence>
<name>A0A8S0QJZ7_OLEEU</name>
<proteinExistence type="predicted"/>
<comment type="caution">
    <text evidence="1">The sequence shown here is derived from an EMBL/GenBank/DDBJ whole genome shotgun (WGS) entry which is preliminary data.</text>
</comment>
<dbReference type="Proteomes" id="UP000594638">
    <property type="component" value="Unassembled WGS sequence"/>
</dbReference>
<gene>
    <name evidence="1" type="ORF">OLEA9_A018105</name>
</gene>
<organism evidence="1 2">
    <name type="scientific">Olea europaea subsp. europaea</name>
    <dbReference type="NCBI Taxonomy" id="158383"/>
    <lineage>
        <taxon>Eukaryota</taxon>
        <taxon>Viridiplantae</taxon>
        <taxon>Streptophyta</taxon>
        <taxon>Embryophyta</taxon>
        <taxon>Tracheophyta</taxon>
        <taxon>Spermatophyta</taxon>
        <taxon>Magnoliopsida</taxon>
        <taxon>eudicotyledons</taxon>
        <taxon>Gunneridae</taxon>
        <taxon>Pentapetalae</taxon>
        <taxon>asterids</taxon>
        <taxon>lamiids</taxon>
        <taxon>Lamiales</taxon>
        <taxon>Oleaceae</taxon>
        <taxon>Oleeae</taxon>
        <taxon>Olea</taxon>
    </lineage>
</organism>
<evidence type="ECO:0000313" key="1">
    <source>
        <dbReference type="EMBL" id="CAA2965981.1"/>
    </source>
</evidence>
<dbReference type="AlphaFoldDB" id="A0A8S0QJZ7"/>
<accession>A0A8S0QJZ7</accession>
<dbReference type="Gramene" id="OE9A018105T1">
    <property type="protein sequence ID" value="OE9A018105C1"/>
    <property type="gene ID" value="OE9A018105"/>
</dbReference>
<dbReference type="OrthoDB" id="1713821at2759"/>
<evidence type="ECO:0000313" key="2">
    <source>
        <dbReference type="Proteomes" id="UP000594638"/>
    </source>
</evidence>
<keyword evidence="2" id="KW-1185">Reference proteome</keyword>
<protein>
    <submittedName>
        <fullName evidence="1">Uncharacterized protein</fullName>
    </submittedName>
</protein>
<dbReference type="EMBL" id="CACTIH010001851">
    <property type="protein sequence ID" value="CAA2965981.1"/>
    <property type="molecule type" value="Genomic_DNA"/>
</dbReference>